<evidence type="ECO:0008006" key="3">
    <source>
        <dbReference type="Google" id="ProtNLM"/>
    </source>
</evidence>
<evidence type="ECO:0000313" key="1">
    <source>
        <dbReference type="EMBL" id="KAF2431138.1"/>
    </source>
</evidence>
<proteinExistence type="predicted"/>
<protein>
    <recommendedName>
        <fullName evidence="3">Heterokaryon incompatibility domain-containing protein</fullName>
    </recommendedName>
</protein>
<reference evidence="1" key="1">
    <citation type="journal article" date="2020" name="Stud. Mycol.">
        <title>101 Dothideomycetes genomes: a test case for predicting lifestyles and emergence of pathogens.</title>
        <authorList>
            <person name="Haridas S."/>
            <person name="Albert R."/>
            <person name="Binder M."/>
            <person name="Bloem J."/>
            <person name="Labutti K."/>
            <person name="Salamov A."/>
            <person name="Andreopoulos B."/>
            <person name="Baker S."/>
            <person name="Barry K."/>
            <person name="Bills G."/>
            <person name="Bluhm B."/>
            <person name="Cannon C."/>
            <person name="Castanera R."/>
            <person name="Culley D."/>
            <person name="Daum C."/>
            <person name="Ezra D."/>
            <person name="Gonzalez J."/>
            <person name="Henrissat B."/>
            <person name="Kuo A."/>
            <person name="Liang C."/>
            <person name="Lipzen A."/>
            <person name="Lutzoni F."/>
            <person name="Magnuson J."/>
            <person name="Mondo S."/>
            <person name="Nolan M."/>
            <person name="Ohm R."/>
            <person name="Pangilinan J."/>
            <person name="Park H.-J."/>
            <person name="Ramirez L."/>
            <person name="Alfaro M."/>
            <person name="Sun H."/>
            <person name="Tritt A."/>
            <person name="Yoshinaga Y."/>
            <person name="Zwiers L.-H."/>
            <person name="Turgeon B."/>
            <person name="Goodwin S."/>
            <person name="Spatafora J."/>
            <person name="Crous P."/>
            <person name="Grigoriev I."/>
        </authorList>
    </citation>
    <scope>NUCLEOTIDE SEQUENCE</scope>
    <source>
        <strain evidence="1">CBS 130266</strain>
    </source>
</reference>
<comment type="caution">
    <text evidence="1">The sequence shown here is derived from an EMBL/GenBank/DDBJ whole genome shotgun (WGS) entry which is preliminary data.</text>
</comment>
<accession>A0A9P4TZP3</accession>
<dbReference type="OrthoDB" id="3792952at2759"/>
<organism evidence="1 2">
    <name type="scientific">Tothia fuscella</name>
    <dbReference type="NCBI Taxonomy" id="1048955"/>
    <lineage>
        <taxon>Eukaryota</taxon>
        <taxon>Fungi</taxon>
        <taxon>Dikarya</taxon>
        <taxon>Ascomycota</taxon>
        <taxon>Pezizomycotina</taxon>
        <taxon>Dothideomycetes</taxon>
        <taxon>Pleosporomycetidae</taxon>
        <taxon>Venturiales</taxon>
        <taxon>Cylindrosympodiaceae</taxon>
        <taxon>Tothia</taxon>
    </lineage>
</organism>
<dbReference type="EMBL" id="MU007034">
    <property type="protein sequence ID" value="KAF2431138.1"/>
    <property type="molecule type" value="Genomic_DNA"/>
</dbReference>
<keyword evidence="2" id="KW-1185">Reference proteome</keyword>
<dbReference type="PANTHER" id="PTHR33112">
    <property type="entry name" value="DOMAIN PROTEIN, PUTATIVE-RELATED"/>
    <property type="match status" value="1"/>
</dbReference>
<evidence type="ECO:0000313" key="2">
    <source>
        <dbReference type="Proteomes" id="UP000800235"/>
    </source>
</evidence>
<dbReference type="PANTHER" id="PTHR33112:SF12">
    <property type="entry name" value="HETEROKARYON INCOMPATIBILITY DOMAIN-CONTAINING PROTEIN"/>
    <property type="match status" value="1"/>
</dbReference>
<gene>
    <name evidence="1" type="ORF">EJ08DRAFT_649207</name>
</gene>
<dbReference type="Proteomes" id="UP000800235">
    <property type="component" value="Unassembled WGS sequence"/>
</dbReference>
<sequence>MSNGMEYCVWSKRGWTLQELVCSRRMIVFQESKVLFLCAKAQWDEDICLEEWIIDSPSYEGHKTQPLLRMLDDWSRLPLPYEQRRHMLQGLASLLEQYTSRTLSYDDDILNAFAGVGEILEPYLGRPHWGVPASGFYMFLQFENWSSQLVKRRKGYPSWSWRGWHLPKGDKIYIDGAAEALLDFHLLHRDSKLMLVLDGRSMSSSEEQYDQRHPHFEGRVGREDIISLPLTAYHFSARSHLPFVAFYTSCAVFRISDAPERYSRDTGRWFDLRHPSSGKKLKTVARTTTYKESGEVYKDYEIERITRSALTLNEDWSKDRPRDQEFIVIAYGNHEKSWSRLMLIEWTDGIAYRVPVTATVSAVDWWTFKPMRKLIVLG</sequence>
<name>A0A9P4TZP3_9PEZI</name>
<dbReference type="AlphaFoldDB" id="A0A9P4TZP3"/>